<sequence length="259" mass="29707">MQNLRVSLIQSDLEWQDAEKNLEHLGEKIASLKGTTDLIVLPEMFNSGFSMQPERVAEKEGGITCQWLLDQAAASDAAICGSLAIETEQGFANRFMFVTPDGQQRFYDKRHLFRMGSEHEHYTQGHERLVFEYKGWRILPQICYDLRFPVWSRNRNDYDLVVYVANWPAPRRKAWRTLLHARAIENQCYCVGVNRVGSDGNGLDYSGDSLLVDYLGEPVIDHAIDKVFVETAQLNGEALNAFREKFPAWRDADQFQISP</sequence>
<dbReference type="GO" id="GO:0106008">
    <property type="term" value="F:2-oxoglutaramate amidase activity"/>
    <property type="evidence" value="ECO:0007669"/>
    <property type="project" value="TreeGrafter"/>
</dbReference>
<dbReference type="InterPro" id="IPR003010">
    <property type="entry name" value="C-N_Hydrolase"/>
</dbReference>
<keyword evidence="8" id="KW-1185">Reference proteome</keyword>
<dbReference type="EC" id="3.5.1.3" evidence="3"/>
<dbReference type="EMBL" id="AAOW01000001">
    <property type="protein sequence ID" value="EAR62819.1"/>
    <property type="molecule type" value="Genomic_DNA"/>
</dbReference>
<evidence type="ECO:0000313" key="7">
    <source>
        <dbReference type="EMBL" id="EAR62819.1"/>
    </source>
</evidence>
<keyword evidence="2 7" id="KW-0378">Hydrolase</keyword>
<protein>
    <recommendedName>
        <fullName evidence="5">Omega-amidase YafV</fullName>
        <ecNumber evidence="3">3.5.1.3</ecNumber>
    </recommendedName>
</protein>
<dbReference type="CDD" id="cd07575">
    <property type="entry name" value="Xc-1258_like"/>
    <property type="match status" value="1"/>
</dbReference>
<dbReference type="SUPFAM" id="SSF56317">
    <property type="entry name" value="Carbon-nitrogen hydrolase"/>
    <property type="match status" value="1"/>
</dbReference>
<dbReference type="FunFam" id="3.60.110.10:FF:000004">
    <property type="entry name" value="Carbon-nitrogen hydrolase"/>
    <property type="match status" value="1"/>
</dbReference>
<dbReference type="RefSeq" id="WP_007021837.1">
    <property type="nucleotide sequence ID" value="NZ_CH724126.1"/>
</dbReference>
<evidence type="ECO:0000256" key="5">
    <source>
        <dbReference type="ARBA" id="ARBA00072139"/>
    </source>
</evidence>
<evidence type="ECO:0000259" key="6">
    <source>
        <dbReference type="PROSITE" id="PS50263"/>
    </source>
</evidence>
<dbReference type="AlphaFoldDB" id="A0A7U8C7P9"/>
<dbReference type="PROSITE" id="PS50263">
    <property type="entry name" value="CN_HYDROLASE"/>
    <property type="match status" value="1"/>
</dbReference>
<dbReference type="GO" id="GO:0050152">
    <property type="term" value="F:omega-amidase activity"/>
    <property type="evidence" value="ECO:0007669"/>
    <property type="project" value="UniProtKB-EC"/>
</dbReference>
<evidence type="ECO:0000256" key="1">
    <source>
        <dbReference type="ARBA" id="ARBA00010613"/>
    </source>
</evidence>
<comment type="similarity">
    <text evidence="1">Belongs to the carbon-nitrogen hydrolase superfamily. NIT1/NIT2 family.</text>
</comment>
<dbReference type="InterPro" id="IPR001110">
    <property type="entry name" value="UPF0012_CS"/>
</dbReference>
<dbReference type="NCBIfam" id="NF007757">
    <property type="entry name" value="PRK10438.1"/>
    <property type="match status" value="1"/>
</dbReference>
<organism evidence="7 8">
    <name type="scientific">Neptuniibacter caesariensis</name>
    <dbReference type="NCBI Taxonomy" id="207954"/>
    <lineage>
        <taxon>Bacteria</taxon>
        <taxon>Pseudomonadati</taxon>
        <taxon>Pseudomonadota</taxon>
        <taxon>Gammaproteobacteria</taxon>
        <taxon>Oceanospirillales</taxon>
        <taxon>Oceanospirillaceae</taxon>
        <taxon>Neptuniibacter</taxon>
    </lineage>
</organism>
<evidence type="ECO:0000256" key="3">
    <source>
        <dbReference type="ARBA" id="ARBA00039118"/>
    </source>
</evidence>
<accession>A0A7U8C7P9</accession>
<dbReference type="PROSITE" id="PS01227">
    <property type="entry name" value="UPF0012"/>
    <property type="match status" value="1"/>
</dbReference>
<dbReference type="Proteomes" id="UP000002171">
    <property type="component" value="Unassembled WGS sequence"/>
</dbReference>
<dbReference type="OrthoDB" id="9811121at2"/>
<dbReference type="Gene3D" id="3.60.110.10">
    <property type="entry name" value="Carbon-nitrogen hydrolase"/>
    <property type="match status" value="1"/>
</dbReference>
<comment type="catalytic activity">
    <reaction evidence="4">
        <text>a monoamide of a dicarboxylate + H2O = a dicarboxylate + NH4(+)</text>
        <dbReference type="Rhea" id="RHEA:11716"/>
        <dbReference type="ChEBI" id="CHEBI:15377"/>
        <dbReference type="ChEBI" id="CHEBI:28938"/>
        <dbReference type="ChEBI" id="CHEBI:28965"/>
        <dbReference type="ChEBI" id="CHEBI:77450"/>
        <dbReference type="EC" id="3.5.1.3"/>
    </reaction>
</comment>
<evidence type="ECO:0000313" key="8">
    <source>
        <dbReference type="Proteomes" id="UP000002171"/>
    </source>
</evidence>
<dbReference type="InterPro" id="IPR036526">
    <property type="entry name" value="C-N_Hydrolase_sf"/>
</dbReference>
<comment type="caution">
    <text evidence="7">The sequence shown here is derived from an EMBL/GenBank/DDBJ whole genome shotgun (WGS) entry which is preliminary data.</text>
</comment>
<name>A0A7U8C7P9_NEPCE</name>
<dbReference type="Pfam" id="PF00795">
    <property type="entry name" value="CN_hydrolase"/>
    <property type="match status" value="1"/>
</dbReference>
<dbReference type="PANTHER" id="PTHR47799">
    <property type="entry name" value="OMEGA-AMIDASE YAFV"/>
    <property type="match status" value="1"/>
</dbReference>
<proteinExistence type="inferred from homology"/>
<evidence type="ECO:0000256" key="2">
    <source>
        <dbReference type="ARBA" id="ARBA00022801"/>
    </source>
</evidence>
<gene>
    <name evidence="7" type="ORF">MED92_06866</name>
</gene>
<evidence type="ECO:0000256" key="4">
    <source>
        <dbReference type="ARBA" id="ARBA00052904"/>
    </source>
</evidence>
<dbReference type="InterPro" id="IPR052737">
    <property type="entry name" value="Omega-amidase_YafV"/>
</dbReference>
<reference evidence="7 8" key="1">
    <citation type="submission" date="2006-02" db="EMBL/GenBank/DDBJ databases">
        <authorList>
            <person name="Pinhassi J."/>
            <person name="Pedros-Alio C."/>
            <person name="Ferriera S."/>
            <person name="Johnson J."/>
            <person name="Kravitz S."/>
            <person name="Halpern A."/>
            <person name="Remington K."/>
            <person name="Beeson K."/>
            <person name="Tran B."/>
            <person name="Rogers Y.-H."/>
            <person name="Friedman R."/>
            <person name="Venter J.C."/>
        </authorList>
    </citation>
    <scope>NUCLEOTIDE SEQUENCE [LARGE SCALE GENOMIC DNA]</scope>
    <source>
        <strain evidence="7 8">MED92</strain>
    </source>
</reference>
<feature type="domain" description="CN hydrolase" evidence="6">
    <location>
        <begin position="4"/>
        <end position="236"/>
    </location>
</feature>
<dbReference type="PANTHER" id="PTHR47799:SF1">
    <property type="entry name" value="OMEGA-AMIDASE YAFV"/>
    <property type="match status" value="1"/>
</dbReference>